<proteinExistence type="predicted"/>
<evidence type="ECO:0000256" key="6">
    <source>
        <dbReference type="ARBA" id="ARBA00022989"/>
    </source>
</evidence>
<feature type="domain" description="ABC transporter" evidence="10">
    <location>
        <begin position="1334"/>
        <end position="1587"/>
    </location>
</feature>
<evidence type="ECO:0000256" key="5">
    <source>
        <dbReference type="ARBA" id="ARBA00022840"/>
    </source>
</evidence>
<keyword evidence="13" id="KW-1185">Reference proteome</keyword>
<comment type="caution">
    <text evidence="12">The sequence shown here is derived from an EMBL/GenBank/DDBJ whole genome shotgun (WGS) entry which is preliminary data.</text>
</comment>
<dbReference type="InterPro" id="IPR036640">
    <property type="entry name" value="ABC1_TM_sf"/>
</dbReference>
<evidence type="ECO:0000256" key="2">
    <source>
        <dbReference type="ARBA" id="ARBA00022448"/>
    </source>
</evidence>
<evidence type="ECO:0000256" key="1">
    <source>
        <dbReference type="ARBA" id="ARBA00004141"/>
    </source>
</evidence>
<evidence type="ECO:0000256" key="7">
    <source>
        <dbReference type="ARBA" id="ARBA00023136"/>
    </source>
</evidence>
<feature type="domain" description="ABC transmembrane type-1" evidence="11">
    <location>
        <begin position="297"/>
        <end position="595"/>
    </location>
</feature>
<dbReference type="Gene3D" id="3.40.50.300">
    <property type="entry name" value="P-loop containing nucleotide triphosphate hydrolases"/>
    <property type="match status" value="2"/>
</dbReference>
<feature type="region of interest" description="Disordered" evidence="8">
    <location>
        <begin position="1570"/>
        <end position="1591"/>
    </location>
</feature>
<dbReference type="OrthoDB" id="6500128at2759"/>
<dbReference type="Gene3D" id="1.20.1560.10">
    <property type="entry name" value="ABC transporter type 1, transmembrane domain"/>
    <property type="match status" value="2"/>
</dbReference>
<evidence type="ECO:0000259" key="10">
    <source>
        <dbReference type="PROSITE" id="PS50893"/>
    </source>
</evidence>
<dbReference type="FunFam" id="1.20.1560.10:FF:000006">
    <property type="entry name" value="ATP-binding cassette, sub-family C (CFTR/MRP), member 9"/>
    <property type="match status" value="1"/>
</dbReference>
<dbReference type="InterPro" id="IPR003593">
    <property type="entry name" value="AAA+_ATPase"/>
</dbReference>
<dbReference type="CDD" id="cd18595">
    <property type="entry name" value="ABC_6TM_MRP1_2_3_6_D1_like"/>
    <property type="match status" value="1"/>
</dbReference>
<feature type="transmembrane region" description="Helical" evidence="9">
    <location>
        <begin position="327"/>
        <end position="347"/>
    </location>
</feature>
<feature type="domain" description="ABC transporter" evidence="10">
    <location>
        <begin position="631"/>
        <end position="867"/>
    </location>
</feature>
<dbReference type="PROSITE" id="PS00211">
    <property type="entry name" value="ABC_TRANSPORTER_1"/>
    <property type="match status" value="2"/>
</dbReference>
<keyword evidence="2" id="KW-0813">Transport</keyword>
<dbReference type="FunFam" id="3.40.50.300:FF:000163">
    <property type="entry name" value="Multidrug resistance-associated protein member 4"/>
    <property type="match status" value="1"/>
</dbReference>
<evidence type="ECO:0000313" key="12">
    <source>
        <dbReference type="EMBL" id="TNN20130.1"/>
    </source>
</evidence>
<organism evidence="12 13">
    <name type="scientific">Schistosoma japonicum</name>
    <name type="common">Blood fluke</name>
    <dbReference type="NCBI Taxonomy" id="6182"/>
    <lineage>
        <taxon>Eukaryota</taxon>
        <taxon>Metazoa</taxon>
        <taxon>Spiralia</taxon>
        <taxon>Lophotrochozoa</taxon>
        <taxon>Platyhelminthes</taxon>
        <taxon>Trematoda</taxon>
        <taxon>Digenea</taxon>
        <taxon>Strigeidida</taxon>
        <taxon>Schistosomatoidea</taxon>
        <taxon>Schistosomatidae</taxon>
        <taxon>Schistosoma</taxon>
    </lineage>
</organism>
<dbReference type="GO" id="GO:0016020">
    <property type="term" value="C:membrane"/>
    <property type="evidence" value="ECO:0007669"/>
    <property type="project" value="UniProtKB-SubCell"/>
</dbReference>
<name>A0A4Z2DV95_SCHJA</name>
<feature type="transmembrane region" description="Helical" evidence="9">
    <location>
        <begin position="404"/>
        <end position="426"/>
    </location>
</feature>
<feature type="compositionally biased region" description="Polar residues" evidence="8">
    <location>
        <begin position="1574"/>
        <end position="1583"/>
    </location>
</feature>
<keyword evidence="5" id="KW-0067">ATP-binding</keyword>
<dbReference type="SMART" id="SM00382">
    <property type="entry name" value="AAA"/>
    <property type="match status" value="2"/>
</dbReference>
<sequence>VLCCGLVVCILTVLISTIYVEVSRSFLIDVIQYFSMTILLASVVLYMLIMEYKRRTYQPRSQMLFAFTCLMILCILPRLYGLLYARRGWSNQDKFYRIHVVTISVYIFLTFGELLIQFFSPYNERNSLLTDKNACPELWVSVPSLWTFSWLTSTIWKGFRGRISSPSDMFHIRPEDSVHQSYDRFKHAWHKSYNLWLNKNKSEKSFSNTGDDDVPLLMDLKADDDETAENVSNGSNMLSTTPDVDILSPSTTNNNSNSYSLEICKQGTIKVSPLRATWGLFYALISAFGLRLFCGWILISVAVFFNYSSPLLLGMLLRFLSESEAPLWHGYFIAFTMLFLQSIRVLVDQRGFYSCLSLGIAVRSALTSAIYRKSLRLSSEARSQYTTGELINLLSVDVNRIKELFMFSFLVWDAFIEFTLSFILLWNQLGSAALAGIGFLLLVLPLNCLLIWATQKFEVREMKYKDKRMKCLGEVFTAIRVVKLYAWEKAFQLQVKSIRKSELVELLRVVLGWGLCHVVWNLAPYIILLITFSTYLREFLFTNHNVLSSNWVGGTSNISSPQLLTPERIFVSVSLFNLLRSPLVLLPWSLSSSIMAFVSIRRLGLFLLGDELENYSSDKNSLSLEKSSDVITFENASFSWTKTGPLVLQNLNVRISRGWLVAIVGSVGSGKSSFLSACLSDMCKRSGKVSVKGSIAYVSQTAWIQQQSLRENIRFIKSTDIQSNPVAEQIEDLWYKSVISACALETDIAHLPAGDKTEIGEKGVNLSGGQKQRVSLARAVYQRSDIYLMDDPLSAVDTHVGKHLFDEVLGPNGLLKDKTRVITTNSFHWLSSANWIIVLNANGQITQSGTFDEVVNSNSAHFTDYLTFLEKNKVDDKEMNVDRNRPRKISFGTRYNRSSSVVVPPSSSDFITMLSRSPPVNVSKKLSLETPDSFSRFGCFSGNLTSTQNLKQDKDDHQVIGSDEVIDDLIDFHPEQEVTHRRPSTNLFITNSTNNTSASTNSESEDLELGKFMTDEEIMHGHVSWSTYWQYFVARSVSVTCISILSYAGFLGVQLLHHQLLSKVLHAPANFFDHTPLGRILNRFSNDVDNLDHTIPNAFSDTIGCTGDVIISLVIVTISLRPFGIGLAVIIPVLTFCITVLIFYLPCVRQTRRLDATTRSPLLTNYSETAASSLGVTVVRAFKRDKEFIAKSDQLIDANGVFEYVRYVANRWLDVYLNLSCSLMVFTCAIILATFRSKISPGIGGLIIVYALQVFDSMTWVIKQLSQLETSSVSLERICEYIRVEQEADWDHGADSPPPVDWPKPCCEISFNKATVQYHSPSRNKGPDNRDLSINQKPLLNSGRLVTALKSIDLKLSGNPQERRIGIVGRTGAGKSSLASSIFRLVEPTILEEDRSEIHRMSKRGPIVVDGVDLSRIGLHELRSRFSILPQEPIIFAGTLRFNLDPFGKLPDSDLWCALESAHLADWVRSTNAGLDYECGEGGANLSAGQRQLVCLARVFLSSGGRVRLLILDEATAAMDPFTDNLVMNTVIGDVFKDATVIIIAHRLSTVMNTDRIVVLDHGQVVETGHPQDLLNNPNSRFSAMNKVKHS</sequence>
<dbReference type="PROSITE" id="PS50893">
    <property type="entry name" value="ABC_TRANSPORTER_2"/>
    <property type="match status" value="2"/>
</dbReference>
<dbReference type="PROSITE" id="PS50929">
    <property type="entry name" value="ABC_TM1F"/>
    <property type="match status" value="2"/>
</dbReference>
<evidence type="ECO:0000313" key="13">
    <source>
        <dbReference type="Proteomes" id="UP000311919"/>
    </source>
</evidence>
<dbReference type="PANTHER" id="PTHR24223">
    <property type="entry name" value="ATP-BINDING CASSETTE SUB-FAMILY C"/>
    <property type="match status" value="1"/>
</dbReference>
<evidence type="ECO:0000256" key="4">
    <source>
        <dbReference type="ARBA" id="ARBA00022741"/>
    </source>
</evidence>
<dbReference type="CDD" id="cd03250">
    <property type="entry name" value="ABCC_MRP_domain1"/>
    <property type="match status" value="1"/>
</dbReference>
<feature type="non-terminal residue" evidence="12">
    <location>
        <position position="1"/>
    </location>
</feature>
<dbReference type="FunFam" id="3.40.50.300:FF:000997">
    <property type="entry name" value="Multidrug resistance-associated protein 1"/>
    <property type="match status" value="1"/>
</dbReference>
<reference evidence="12 13" key="1">
    <citation type="submission" date="2019-03" db="EMBL/GenBank/DDBJ databases">
        <title>An improved genome assembly of the fluke Schistosoma japonicum.</title>
        <authorList>
            <person name="Hu W."/>
            <person name="Luo F."/>
            <person name="Yin M."/>
            <person name="Mo X."/>
            <person name="Sun C."/>
            <person name="Wu Q."/>
            <person name="Zhu B."/>
            <person name="Xiang M."/>
            <person name="Wang J."/>
            <person name="Wang Y."/>
            <person name="Zhang T."/>
            <person name="Xu B."/>
            <person name="Zheng H."/>
            <person name="Feng Z."/>
        </authorList>
    </citation>
    <scope>NUCLEOTIDE SEQUENCE [LARGE SCALE GENOMIC DNA]</scope>
    <source>
        <strain evidence="12">HuSjv2</strain>
        <tissue evidence="12">Worms</tissue>
    </source>
</reference>
<dbReference type="GO" id="GO:0016887">
    <property type="term" value="F:ATP hydrolysis activity"/>
    <property type="evidence" value="ECO:0007669"/>
    <property type="project" value="InterPro"/>
</dbReference>
<dbReference type="CDD" id="cd03244">
    <property type="entry name" value="ABCC_MRP_domain2"/>
    <property type="match status" value="1"/>
</dbReference>
<feature type="transmembrane region" description="Helical" evidence="9">
    <location>
        <begin position="1215"/>
        <end position="1235"/>
    </location>
</feature>
<keyword evidence="3 9" id="KW-0812">Transmembrane</keyword>
<feature type="transmembrane region" description="Helical" evidence="9">
    <location>
        <begin position="95"/>
        <end position="116"/>
    </location>
</feature>
<dbReference type="Proteomes" id="UP000311919">
    <property type="component" value="Unassembled WGS sequence"/>
</dbReference>
<dbReference type="Pfam" id="PF00005">
    <property type="entry name" value="ABC_tran"/>
    <property type="match status" value="2"/>
</dbReference>
<accession>A0A4Z2DV95</accession>
<dbReference type="EMBL" id="SKCS01000036">
    <property type="protein sequence ID" value="TNN20130.1"/>
    <property type="molecule type" value="Genomic_DNA"/>
</dbReference>
<evidence type="ECO:0000256" key="8">
    <source>
        <dbReference type="SAM" id="MobiDB-lite"/>
    </source>
</evidence>
<feature type="transmembrane region" description="Helical" evidence="9">
    <location>
        <begin position="1123"/>
        <end position="1145"/>
    </location>
</feature>
<dbReference type="STRING" id="6182.A0A4Z2DV95"/>
<feature type="transmembrane region" description="Helical" evidence="9">
    <location>
        <begin position="64"/>
        <end position="83"/>
    </location>
</feature>
<dbReference type="InterPro" id="IPR011527">
    <property type="entry name" value="ABC1_TM_dom"/>
</dbReference>
<dbReference type="SUPFAM" id="SSF90123">
    <property type="entry name" value="ABC transporter transmembrane region"/>
    <property type="match status" value="2"/>
</dbReference>
<keyword evidence="4" id="KW-0547">Nucleotide-binding</keyword>
<dbReference type="SUPFAM" id="SSF52540">
    <property type="entry name" value="P-loop containing nucleoside triphosphate hydrolases"/>
    <property type="match status" value="2"/>
</dbReference>
<dbReference type="InterPro" id="IPR050173">
    <property type="entry name" value="ABC_transporter_C-like"/>
</dbReference>
<dbReference type="GO" id="GO:0140359">
    <property type="term" value="F:ABC-type transporter activity"/>
    <property type="evidence" value="ECO:0007669"/>
    <property type="project" value="InterPro"/>
</dbReference>
<gene>
    <name evidence="12" type="ORF">EWB00_005476</name>
</gene>
<feature type="transmembrane region" description="Helical" evidence="9">
    <location>
        <begin position="506"/>
        <end position="532"/>
    </location>
</feature>
<evidence type="ECO:0000259" key="11">
    <source>
        <dbReference type="PROSITE" id="PS50929"/>
    </source>
</evidence>
<dbReference type="Pfam" id="PF00664">
    <property type="entry name" value="ABC_membrane"/>
    <property type="match status" value="2"/>
</dbReference>
<protein>
    <submittedName>
        <fullName evidence="12">ABC transporter C family member 2</fullName>
    </submittedName>
</protein>
<dbReference type="InterPro" id="IPR003439">
    <property type="entry name" value="ABC_transporter-like_ATP-bd"/>
</dbReference>
<evidence type="ECO:0000256" key="9">
    <source>
        <dbReference type="SAM" id="Phobius"/>
    </source>
</evidence>
<comment type="subcellular location">
    <subcellularLocation>
        <location evidence="1">Membrane</location>
        <topology evidence="1">Multi-pass membrane protein</topology>
    </subcellularLocation>
</comment>
<keyword evidence="6 9" id="KW-1133">Transmembrane helix</keyword>
<feature type="domain" description="ABC transmembrane type-1" evidence="11">
    <location>
        <begin position="1044"/>
        <end position="1270"/>
    </location>
</feature>
<evidence type="ECO:0000256" key="3">
    <source>
        <dbReference type="ARBA" id="ARBA00022692"/>
    </source>
</evidence>
<dbReference type="InterPro" id="IPR017871">
    <property type="entry name" value="ABC_transporter-like_CS"/>
</dbReference>
<dbReference type="GO" id="GO:0005524">
    <property type="term" value="F:ATP binding"/>
    <property type="evidence" value="ECO:0007669"/>
    <property type="project" value="UniProtKB-KW"/>
</dbReference>
<dbReference type="InterPro" id="IPR027417">
    <property type="entry name" value="P-loop_NTPase"/>
</dbReference>
<feature type="transmembrane region" description="Helical" evidence="9">
    <location>
        <begin position="30"/>
        <end position="52"/>
    </location>
</feature>
<feature type="transmembrane region" description="Helical" evidence="9">
    <location>
        <begin position="432"/>
        <end position="453"/>
    </location>
</feature>
<feature type="transmembrane region" description="Helical" evidence="9">
    <location>
        <begin position="280"/>
        <end position="307"/>
    </location>
</feature>
<keyword evidence="7 9" id="KW-0472">Membrane</keyword>